<dbReference type="EMBL" id="LCDF01000020">
    <property type="protein sequence ID" value="KKS47042.1"/>
    <property type="molecule type" value="Genomic_DNA"/>
</dbReference>
<evidence type="ECO:0000313" key="1">
    <source>
        <dbReference type="EMBL" id="KKS47042.1"/>
    </source>
</evidence>
<organism evidence="1 2">
    <name type="scientific">Candidatus Giovannonibacteria bacterium GW2011_GWF2_42_19</name>
    <dbReference type="NCBI Taxonomy" id="1618659"/>
    <lineage>
        <taxon>Bacteria</taxon>
        <taxon>Candidatus Giovannoniibacteriota</taxon>
    </lineage>
</organism>
<evidence type="ECO:0000313" key="2">
    <source>
        <dbReference type="Proteomes" id="UP000034036"/>
    </source>
</evidence>
<dbReference type="AlphaFoldDB" id="A0A0G0ZE83"/>
<dbReference type="Proteomes" id="UP000034036">
    <property type="component" value="Unassembled WGS sequence"/>
</dbReference>
<protein>
    <submittedName>
        <fullName evidence="1">Uncharacterized protein</fullName>
    </submittedName>
</protein>
<comment type="caution">
    <text evidence="1">The sequence shown here is derived from an EMBL/GenBank/DDBJ whole genome shotgun (WGS) entry which is preliminary data.</text>
</comment>
<name>A0A0G0ZE83_9BACT</name>
<accession>A0A0G0ZE83</accession>
<reference evidence="1 2" key="1">
    <citation type="journal article" date="2015" name="Nature">
        <title>rRNA introns, odd ribosomes, and small enigmatic genomes across a large radiation of phyla.</title>
        <authorList>
            <person name="Brown C.T."/>
            <person name="Hug L.A."/>
            <person name="Thomas B.C."/>
            <person name="Sharon I."/>
            <person name="Castelle C.J."/>
            <person name="Singh A."/>
            <person name="Wilkins M.J."/>
            <person name="Williams K.H."/>
            <person name="Banfield J.F."/>
        </authorList>
    </citation>
    <scope>NUCLEOTIDE SEQUENCE [LARGE SCALE GENOMIC DNA]</scope>
</reference>
<proteinExistence type="predicted"/>
<gene>
    <name evidence="1" type="ORF">UV11_C0020G0011</name>
</gene>
<sequence>MEFKKCPLAEIDDGEMLKWFSDQTPPLEHIYNRYQAVELDSPTGENLSPHLAPGLMMVISILETILN</sequence>